<feature type="region of interest" description="Disordered" evidence="1">
    <location>
        <begin position="706"/>
        <end position="747"/>
    </location>
</feature>
<feature type="compositionally biased region" description="Polar residues" evidence="1">
    <location>
        <begin position="384"/>
        <end position="408"/>
    </location>
</feature>
<feature type="compositionally biased region" description="Low complexity" evidence="1">
    <location>
        <begin position="803"/>
        <end position="829"/>
    </location>
</feature>
<sequence>MFRWTAGTKARADLASRQHGYPGGPARLLLARRRPTHPRPSDTATASVAAAGAGSAAATASQSSARSGTERAHSSPTVLPPAPLAQDDAAAGTAAVPDGAAFGTVVEEAAQTSVCPPPTTTDISSPLLDAPVSDMVAEGDGECSNTHQSVTAGVSGSLCSAPSLSRHYSAAPPLPSSPLPSPPLHVVGNHGGGLSEHPSSAPSSHRFKVLLARRQSPLPPPPLPSSSHSSPTAHSEVLAEALEAKAVRQRRRGHTLGRSSRRHREWRQRHKRQRLGENPDDSSRGTNAMAESSEEEAADTYAKVQQQQQRQRKRMEKQAEWESWPSSSIDNSSDPYLHRRDWVTQCGEEQRRPHSRPRVAEQSVDCIAVQLPLQRAKEAPASATRHTTVISPSNATSHPGAPSSSSLAYSERREAQTRLAHDDGHSLPGGMTIEVAADTFRRDSCSNTLATGAIVSFSGGAVGRPLHTFESAPGCRDGDVGTCNIEEEILPWHVSPLTSTVGFPMKCPGHEVTPIFEDQPLNWYPQSQSQATQHVLDEYVSASGGVVRVEGDNQLRCGVASLLGPDWGVAEPASTLAVTPGGGGEVDLWIPGAGSPSFTPWRQLGADCGTRVGAYGLPADRVMAPGRGLALGLGGTRARFYGGTPQEPSWLLSSADHDCHDAEDGSDWQYRVGCCSTSSTRLSTASALPGSRGISTAAPPLAGLFSSQAGPRTSPTTPAFPWMAAGEGEGGAGVSGRGGDGDCISPERAPSSCLPHYSPGHAMGSSCGNDGGDGRGRPLYSAQAPPPRRHHGSYAPQPPGHSPPFFGLPPSSSVVSASSNTMAAAAPAPHRVGRATRQRRPRSDGARPPRALNGTTERCRRFWERCRHSNVPDW</sequence>
<dbReference type="VEuPathDB" id="TriTrypDB:LdCL_260023900"/>
<organism evidence="2 3">
    <name type="scientific">Leishmania donovani</name>
    <dbReference type="NCBI Taxonomy" id="5661"/>
    <lineage>
        <taxon>Eukaryota</taxon>
        <taxon>Discoba</taxon>
        <taxon>Euglenozoa</taxon>
        <taxon>Kinetoplastea</taxon>
        <taxon>Metakinetoplastina</taxon>
        <taxon>Trypanosomatida</taxon>
        <taxon>Trypanosomatidae</taxon>
        <taxon>Leishmaniinae</taxon>
        <taxon>Leishmania</taxon>
    </lineage>
</organism>
<evidence type="ECO:0000313" key="2">
    <source>
        <dbReference type="EMBL" id="AYU79783.1"/>
    </source>
</evidence>
<feature type="compositionally biased region" description="Gly residues" evidence="1">
    <location>
        <begin position="727"/>
        <end position="738"/>
    </location>
</feature>
<accession>A0A3S5H7G5</accession>
<name>A0A3S5H7G5_LEIDO</name>
<dbReference type="Proteomes" id="UP000274082">
    <property type="component" value="Chromosome 26"/>
</dbReference>
<evidence type="ECO:0000256" key="1">
    <source>
        <dbReference type="SAM" id="MobiDB-lite"/>
    </source>
</evidence>
<feature type="compositionally biased region" description="Basic and acidic residues" evidence="1">
    <location>
        <begin position="274"/>
        <end position="283"/>
    </location>
</feature>
<feature type="region of interest" description="Disordered" evidence="1">
    <location>
        <begin position="378"/>
        <end position="430"/>
    </location>
</feature>
<dbReference type="AlphaFoldDB" id="A0A3S5H7G5"/>
<reference evidence="2 3" key="1">
    <citation type="journal article" date="2018" name="Sci. Rep.">
        <title>A complete Leishmania donovani reference genome identifies novel genetic variations associated with virulence.</title>
        <authorList>
            <person name="Lypaczewski P."/>
            <person name="Hoshizaki J."/>
            <person name="Zhang W.-W."/>
            <person name="McCall L.-I."/>
            <person name="Torcivia-Rodriguez J."/>
            <person name="Simonyan V."/>
            <person name="Kaur A."/>
            <person name="Dewar K."/>
            <person name="Matlashewski G."/>
        </authorList>
    </citation>
    <scope>NUCLEOTIDE SEQUENCE [LARGE SCALE GENOMIC DNA]</scope>
    <source>
        <strain evidence="2 3">LdCL</strain>
    </source>
</reference>
<dbReference type="EMBL" id="CP029525">
    <property type="protein sequence ID" value="AYU79783.1"/>
    <property type="molecule type" value="Genomic_DNA"/>
</dbReference>
<dbReference type="VEuPathDB" id="TriTrypDB:LDHU3_26.2400"/>
<feature type="compositionally biased region" description="Basic residues" evidence="1">
    <location>
        <begin position="831"/>
        <end position="840"/>
    </location>
</feature>
<dbReference type="VEuPathDB" id="TriTrypDB:LdBPK_261830.1"/>
<feature type="region of interest" description="Disordered" evidence="1">
    <location>
        <begin position="167"/>
        <end position="336"/>
    </location>
</feature>
<feature type="compositionally biased region" description="Low complexity" evidence="1">
    <location>
        <begin position="323"/>
        <end position="335"/>
    </location>
</feature>
<protein>
    <submittedName>
        <fullName evidence="2">Uncharacterized protein</fullName>
    </submittedName>
</protein>
<feature type="region of interest" description="Disordered" evidence="1">
    <location>
        <begin position="764"/>
        <end position="857"/>
    </location>
</feature>
<evidence type="ECO:0000313" key="3">
    <source>
        <dbReference type="Proteomes" id="UP000274082"/>
    </source>
</evidence>
<feature type="compositionally biased region" description="Low complexity" evidence="1">
    <location>
        <begin position="41"/>
        <end position="67"/>
    </location>
</feature>
<feature type="compositionally biased region" description="Basic residues" evidence="1">
    <location>
        <begin position="247"/>
        <end position="273"/>
    </location>
</feature>
<feature type="compositionally biased region" description="Basic and acidic residues" evidence="1">
    <location>
        <begin position="410"/>
        <end position="425"/>
    </location>
</feature>
<feature type="compositionally biased region" description="Pro residues" evidence="1">
    <location>
        <begin position="172"/>
        <end position="183"/>
    </location>
</feature>
<proteinExistence type="predicted"/>
<dbReference type="OrthoDB" id="266321at2759"/>
<feature type="region of interest" description="Disordered" evidence="1">
    <location>
        <begin position="1"/>
        <end position="92"/>
    </location>
</feature>
<feature type="compositionally biased region" description="Polar residues" evidence="1">
    <location>
        <begin position="706"/>
        <end position="717"/>
    </location>
</feature>
<keyword evidence="3" id="KW-1185">Reference proteome</keyword>
<gene>
    <name evidence="2" type="ORF">LdCL_260023900</name>
</gene>
<feature type="compositionally biased region" description="Low complexity" evidence="1">
    <location>
        <begin position="225"/>
        <end position="241"/>
    </location>
</feature>